<reference evidence="1 2" key="1">
    <citation type="submission" date="2016-03" db="EMBL/GenBank/DDBJ databases">
        <title>Cyphomyrmex costatus WGS genome.</title>
        <authorList>
            <person name="Nygaard S."/>
            <person name="Hu H."/>
            <person name="Boomsma J."/>
            <person name="Zhang G."/>
        </authorList>
    </citation>
    <scope>NUCLEOTIDE SEQUENCE [LARGE SCALE GENOMIC DNA]</scope>
    <source>
        <strain evidence="1">MS0001</strain>
        <tissue evidence="1">Whole body</tissue>
    </source>
</reference>
<gene>
    <name evidence="1" type="ORF">ALC62_12923</name>
</gene>
<protein>
    <submittedName>
        <fullName evidence="1">Uncharacterized protein</fullName>
    </submittedName>
</protein>
<dbReference type="AlphaFoldDB" id="A0A195C6E7"/>
<keyword evidence="2" id="KW-1185">Reference proteome</keyword>
<organism evidence="1 2">
    <name type="scientific">Cyphomyrmex costatus</name>
    <dbReference type="NCBI Taxonomy" id="456900"/>
    <lineage>
        <taxon>Eukaryota</taxon>
        <taxon>Metazoa</taxon>
        <taxon>Ecdysozoa</taxon>
        <taxon>Arthropoda</taxon>
        <taxon>Hexapoda</taxon>
        <taxon>Insecta</taxon>
        <taxon>Pterygota</taxon>
        <taxon>Neoptera</taxon>
        <taxon>Endopterygota</taxon>
        <taxon>Hymenoptera</taxon>
        <taxon>Apocrita</taxon>
        <taxon>Aculeata</taxon>
        <taxon>Formicoidea</taxon>
        <taxon>Formicidae</taxon>
        <taxon>Myrmicinae</taxon>
        <taxon>Cyphomyrmex</taxon>
    </lineage>
</organism>
<sequence>RRKRKLRGAHNVCRNATSSWRARRRRLSARQRSSAAAYSDYYYRRIDLEEGRLVVKQLRALDWMAIDGASCKQNSSDPSIFTGGDAPIFWLIDPWPSPTGRRIPECSGGTFVLSPQGRLNSLALREEVIEPPDGRPLTFSRSHRE</sequence>
<feature type="non-terminal residue" evidence="1">
    <location>
        <position position="1"/>
    </location>
</feature>
<evidence type="ECO:0000313" key="2">
    <source>
        <dbReference type="Proteomes" id="UP000078542"/>
    </source>
</evidence>
<accession>A0A195C6E7</accession>
<evidence type="ECO:0000313" key="1">
    <source>
        <dbReference type="EMBL" id="KYM96417.1"/>
    </source>
</evidence>
<proteinExistence type="predicted"/>
<dbReference type="EMBL" id="KQ978219">
    <property type="protein sequence ID" value="KYM96417.1"/>
    <property type="molecule type" value="Genomic_DNA"/>
</dbReference>
<dbReference type="Proteomes" id="UP000078542">
    <property type="component" value="Unassembled WGS sequence"/>
</dbReference>
<name>A0A195C6E7_9HYME</name>